<keyword evidence="15" id="KW-1185">Reference proteome</keyword>
<dbReference type="PANTHER" id="PTHR18934">
    <property type="entry name" value="ATP-DEPENDENT RNA HELICASE"/>
    <property type="match status" value="1"/>
</dbReference>
<evidence type="ECO:0000256" key="4">
    <source>
        <dbReference type="ARBA" id="ARBA00022801"/>
    </source>
</evidence>
<reference evidence="14" key="2">
    <citation type="submission" date="2013-10" db="EMBL/GenBank/DDBJ databases">
        <authorList>
            <person name="Aslett M."/>
        </authorList>
    </citation>
    <scope>NUCLEOTIDE SEQUENCE [LARGE SCALE GENOMIC DNA]</scope>
    <source>
        <strain evidence="14">Weybridge</strain>
    </source>
</reference>
<dbReference type="InterPro" id="IPR011709">
    <property type="entry name" value="DEAD-box_helicase_OB_fold"/>
</dbReference>
<dbReference type="FunFam" id="3.40.50.300:FF:000191">
    <property type="entry name" value="Pre-mRNA-splicing factor ATP-dependent RNA helicase"/>
    <property type="match status" value="1"/>
</dbReference>
<dbReference type="InterPro" id="IPR001650">
    <property type="entry name" value="Helicase_C-like"/>
</dbReference>
<dbReference type="GeneID" id="25334903"/>
<dbReference type="OMA" id="MKEVDQV"/>
<evidence type="ECO:0000259" key="11">
    <source>
        <dbReference type="PROSITE" id="PS50126"/>
    </source>
</evidence>
<dbReference type="EMBL" id="HG719296">
    <property type="protein sequence ID" value="CDJ57492.1"/>
    <property type="molecule type" value="Genomic_DNA"/>
</dbReference>
<feature type="compositionally biased region" description="Low complexity" evidence="10">
    <location>
        <begin position="224"/>
        <end position="233"/>
    </location>
</feature>
<dbReference type="OrthoDB" id="10253254at2759"/>
<dbReference type="CDD" id="cd18791">
    <property type="entry name" value="SF2_C_RHA"/>
    <property type="match status" value="1"/>
</dbReference>
<dbReference type="InterPro" id="IPR049588">
    <property type="entry name" value="DHX8_GH2-like"/>
</dbReference>
<protein>
    <recommendedName>
        <fullName evidence="1">RNA helicase</fullName>
        <ecNumber evidence="1">3.6.4.13</ecNumber>
    </recommendedName>
</protein>
<keyword evidence="3" id="KW-0547">Nucleotide-binding</keyword>
<evidence type="ECO:0000256" key="9">
    <source>
        <dbReference type="ARBA" id="ARBA00047984"/>
    </source>
</evidence>
<keyword evidence="7" id="KW-0508">mRNA splicing</keyword>
<dbReference type="CDD" id="cd05684">
    <property type="entry name" value="S1_DHX8_helicase"/>
    <property type="match status" value="1"/>
</dbReference>
<feature type="domain" description="Helicase ATP-binding" evidence="12">
    <location>
        <begin position="592"/>
        <end position="807"/>
    </location>
</feature>
<evidence type="ECO:0000259" key="13">
    <source>
        <dbReference type="PROSITE" id="PS51194"/>
    </source>
</evidence>
<dbReference type="Pfam" id="PF00271">
    <property type="entry name" value="Helicase_C"/>
    <property type="match status" value="1"/>
</dbReference>
<feature type="region of interest" description="Disordered" evidence="10">
    <location>
        <begin position="75"/>
        <end position="156"/>
    </location>
</feature>
<dbReference type="FunFam" id="1.20.120.1080:FF:000001">
    <property type="entry name" value="Pre-mRNA-splicing factor ATP-dependent RNA helicase"/>
    <property type="match status" value="1"/>
</dbReference>
<dbReference type="RefSeq" id="XP_013334140.1">
    <property type="nucleotide sequence ID" value="XM_013478686.1"/>
</dbReference>
<sequence>MEQLERLSLVSRIATELHNHWGISDKDLAEFVLHLGEESQSLEEFRAKLKANGSAVTQALAVSLYTSISKFVARTKAPKPSGTPGSSSSSKSSSSSNGGNTSNPSPPSVRGSNDAAASPLPGSSGNNSSSSSSGGVKPLPATAFSLSHHPPTEKELKFPGLCMQNRFDRPELQLARPDENAPLSAHAQRLLEREKDDKELMKEQQEAFNRAKNEGYWGGKDSKNSSSSSKGGFSATGANALPVGGAAAPAAPADDSLNFCGRRGAPLERYGIYDGVVSRVMEYGAFVQLDLAEGRREGLLHVADMSRPDGGPCVSTDAVRKGQMVKVKVHAIAGSRLSLTMREVDQATGRDLKPRNAQGANAPGSRAALFESLAEEHAQALEKKGLGRITGVKINIESTEEETAYARKRKLMSDYDKWEAQQLQRSGLVSSKENPYYDEEAGGLLPSQEAEEDVEIEVVDEEPLFLRGQTTRAGMQLSPVKIVANPDGSLARAAATAQSLAKERRDVRQAQEAAILDSIPKDMSRPWEDPNPQPGERTIAQALQGLGQSGYEVPEWKKLYLGKNVSFGIKSTLSIAEQRRSLPIYKLKEQLLKAITGNQVLIVIGETGSGKTTQMTQYMAEAGLVTPGRLIGCTQPRRVAAMSVAKRVAEEFGCRLGQEVGYSIRFEDCTSPDTIIKYMTDGLLLREALVDPRLQRYSVVMLDEAHERTISTDVLFGLLKPAFAASAVLCLVSVVGCASAGSRFGVSRFAGGAVAHSRYGSALRLRVLLSAECCRQRPDFKLIVTSATLDAEKFSNYFFNSSIFTIPGRTFPVEILYTKEPETDYVEAALITVLQIHLCEPPGDILLFLTGQEEIDTTCQTLHERMQRLESANPPPLIILPVYSALPSEVQTMIFDPAPPGCRKCVVATNIAEASLTIDGIYFVIDPGFAKVKMYNPKSGMDALTVAPISQANARQRAGRAGRTGPGKCYRLYTEAAYRCEMLPTAVPEIQRTNLENTVLLLKAMGVNDLLNFDFMDPPPVQTLINSLETLFELGALDDEGLLTKLGRKMAEFPMEPQMSKMLLTSVDLKCSDEVITIVAMLSVQNVFYRPKDRQALADQKKSGFHQPEGDHITYLELYRAWQRNRFSNAWCYENFIQHRALRRAQDVRKQLISIMDRYKLDIISAGNDYKRICRCICAGFFRHACRVDPQEGYRTLVDHQQVFMHPSSALYNRNPEWLVYHELVLTTKEYLRDCCTIEPLWLCDVAPKLFKPADQQRLSRRKMRERIEPLYNRFEEPNAWRLSRRQGKR</sequence>
<dbReference type="PROSITE" id="PS51192">
    <property type="entry name" value="HELICASE_ATP_BIND_1"/>
    <property type="match status" value="1"/>
</dbReference>
<dbReference type="InterPro" id="IPR007502">
    <property type="entry name" value="Helicase-assoc_dom"/>
</dbReference>
<name>U6LZV2_EIMMA</name>
<keyword evidence="4" id="KW-0378">Hydrolase</keyword>
<evidence type="ECO:0000259" key="12">
    <source>
        <dbReference type="PROSITE" id="PS51192"/>
    </source>
</evidence>
<dbReference type="GO" id="GO:0016787">
    <property type="term" value="F:hydrolase activity"/>
    <property type="evidence" value="ECO:0007669"/>
    <property type="project" value="UniProtKB-KW"/>
</dbReference>
<dbReference type="Pfam" id="PF07717">
    <property type="entry name" value="OB_NTP_bind"/>
    <property type="match status" value="1"/>
</dbReference>
<dbReference type="SMART" id="SM00487">
    <property type="entry name" value="DEXDc"/>
    <property type="match status" value="1"/>
</dbReference>
<dbReference type="InterPro" id="IPR003029">
    <property type="entry name" value="S1_domain"/>
</dbReference>
<dbReference type="Gene3D" id="2.40.50.140">
    <property type="entry name" value="Nucleic acid-binding proteins"/>
    <property type="match status" value="1"/>
</dbReference>
<keyword evidence="6" id="KW-0067">ATP-binding</keyword>
<dbReference type="InterPro" id="IPR049621">
    <property type="entry name" value="S1_DHX8_helicase"/>
</dbReference>
<organism evidence="14 15">
    <name type="scientific">Eimeria maxima</name>
    <name type="common">Coccidian parasite</name>
    <dbReference type="NCBI Taxonomy" id="5804"/>
    <lineage>
        <taxon>Eukaryota</taxon>
        <taxon>Sar</taxon>
        <taxon>Alveolata</taxon>
        <taxon>Apicomplexa</taxon>
        <taxon>Conoidasida</taxon>
        <taxon>Coccidia</taxon>
        <taxon>Eucoccidiorida</taxon>
        <taxon>Eimeriorina</taxon>
        <taxon>Eimeriidae</taxon>
        <taxon>Eimeria</taxon>
    </lineage>
</organism>
<dbReference type="Proteomes" id="UP000030763">
    <property type="component" value="Unassembled WGS sequence"/>
</dbReference>
<dbReference type="GO" id="GO:0005524">
    <property type="term" value="F:ATP binding"/>
    <property type="evidence" value="ECO:0007669"/>
    <property type="project" value="UniProtKB-KW"/>
</dbReference>
<proteinExistence type="predicted"/>
<evidence type="ECO:0000313" key="14">
    <source>
        <dbReference type="EMBL" id="CDJ57492.1"/>
    </source>
</evidence>
<dbReference type="Pfam" id="PF21010">
    <property type="entry name" value="HA2_C"/>
    <property type="match status" value="1"/>
</dbReference>
<dbReference type="InterPro" id="IPR027417">
    <property type="entry name" value="P-loop_NTPase"/>
</dbReference>
<dbReference type="GO" id="GO:0071013">
    <property type="term" value="C:catalytic step 2 spliceosome"/>
    <property type="evidence" value="ECO:0007669"/>
    <property type="project" value="TreeGrafter"/>
</dbReference>
<evidence type="ECO:0000256" key="1">
    <source>
        <dbReference type="ARBA" id="ARBA00012552"/>
    </source>
</evidence>
<dbReference type="InterPro" id="IPR014001">
    <property type="entry name" value="Helicase_ATP-bd"/>
</dbReference>
<dbReference type="PANTHER" id="PTHR18934:SF85">
    <property type="entry name" value="ATP-DEPENDENT RNA HELICASE DHX8"/>
    <property type="match status" value="1"/>
</dbReference>
<feature type="compositionally biased region" description="Basic and acidic residues" evidence="10">
    <location>
        <begin position="200"/>
        <end position="213"/>
    </location>
</feature>
<evidence type="ECO:0000256" key="8">
    <source>
        <dbReference type="ARBA" id="ARBA00023242"/>
    </source>
</evidence>
<feature type="domain" description="S1 motif" evidence="11">
    <location>
        <begin position="270"/>
        <end position="342"/>
    </location>
</feature>
<dbReference type="PROSITE" id="PS51194">
    <property type="entry name" value="HELICASE_CTER"/>
    <property type="match status" value="1"/>
</dbReference>
<evidence type="ECO:0000256" key="3">
    <source>
        <dbReference type="ARBA" id="ARBA00022741"/>
    </source>
</evidence>
<dbReference type="PROSITE" id="PS50126">
    <property type="entry name" value="S1"/>
    <property type="match status" value="1"/>
</dbReference>
<dbReference type="SUPFAM" id="SSF52540">
    <property type="entry name" value="P-loop containing nucleoside triphosphate hydrolases"/>
    <property type="match status" value="2"/>
</dbReference>
<dbReference type="SMART" id="SM00847">
    <property type="entry name" value="HA2"/>
    <property type="match status" value="1"/>
</dbReference>
<dbReference type="CDD" id="cd21691">
    <property type="entry name" value="GH2-like_DHX8"/>
    <property type="match status" value="1"/>
</dbReference>
<evidence type="ECO:0000256" key="10">
    <source>
        <dbReference type="SAM" id="MobiDB-lite"/>
    </source>
</evidence>
<keyword evidence="2" id="KW-0507">mRNA processing</keyword>
<dbReference type="InterPro" id="IPR002464">
    <property type="entry name" value="DNA/RNA_helicase_DEAH_CS"/>
</dbReference>
<gene>
    <name evidence="14" type="ORF">EMWEY_00009170</name>
</gene>
<feature type="compositionally biased region" description="Low complexity" evidence="10">
    <location>
        <begin position="78"/>
        <end position="103"/>
    </location>
</feature>
<feature type="region of interest" description="Disordered" evidence="10">
    <location>
        <begin position="200"/>
        <end position="233"/>
    </location>
</feature>
<dbReference type="GO" id="GO:0003723">
    <property type="term" value="F:RNA binding"/>
    <property type="evidence" value="ECO:0007669"/>
    <property type="project" value="TreeGrafter"/>
</dbReference>
<dbReference type="EC" id="3.6.4.13" evidence="1"/>
<reference evidence="14" key="1">
    <citation type="submission" date="2013-10" db="EMBL/GenBank/DDBJ databases">
        <title>Genomic analysis of the causative agents of coccidiosis in chickens.</title>
        <authorList>
            <person name="Reid A.J."/>
            <person name="Blake D."/>
            <person name="Billington K."/>
            <person name="Browne H."/>
            <person name="Dunn M."/>
            <person name="Hung S."/>
            <person name="Kawahara F."/>
            <person name="Miranda-Saavedra D."/>
            <person name="Mourier T."/>
            <person name="Nagra H."/>
            <person name="Otto T.D."/>
            <person name="Rawlings N."/>
            <person name="Sanchez A."/>
            <person name="Sanders M."/>
            <person name="Subramaniam C."/>
            <person name="Tay Y."/>
            <person name="Dear P."/>
            <person name="Doerig C."/>
            <person name="Gruber A."/>
            <person name="Parkinson J."/>
            <person name="Shirley M."/>
            <person name="Wan K.L."/>
            <person name="Berriman M."/>
            <person name="Tomley F."/>
            <person name="Pain A."/>
        </authorList>
    </citation>
    <scope>NUCLEOTIDE SEQUENCE [LARGE SCALE GENOMIC DNA]</scope>
    <source>
        <strain evidence="14">Weybridge</strain>
    </source>
</reference>
<dbReference type="GO" id="GO:0000390">
    <property type="term" value="P:spliceosomal complex disassembly"/>
    <property type="evidence" value="ECO:0007669"/>
    <property type="project" value="TreeGrafter"/>
</dbReference>
<keyword evidence="8" id="KW-0539">Nucleus</keyword>
<evidence type="ECO:0000313" key="15">
    <source>
        <dbReference type="Proteomes" id="UP000030763"/>
    </source>
</evidence>
<feature type="domain" description="Helicase C-terminal" evidence="13">
    <location>
        <begin position="832"/>
        <end position="1006"/>
    </location>
</feature>
<evidence type="ECO:0000256" key="6">
    <source>
        <dbReference type="ARBA" id="ARBA00022840"/>
    </source>
</evidence>
<feature type="compositionally biased region" description="Low complexity" evidence="10">
    <location>
        <begin position="122"/>
        <end position="135"/>
    </location>
</feature>
<dbReference type="InterPro" id="IPR048333">
    <property type="entry name" value="HA2_WH"/>
</dbReference>
<comment type="catalytic activity">
    <reaction evidence="9">
        <text>ATP + H2O = ADP + phosphate + H(+)</text>
        <dbReference type="Rhea" id="RHEA:13065"/>
        <dbReference type="ChEBI" id="CHEBI:15377"/>
        <dbReference type="ChEBI" id="CHEBI:15378"/>
        <dbReference type="ChEBI" id="CHEBI:30616"/>
        <dbReference type="ChEBI" id="CHEBI:43474"/>
        <dbReference type="ChEBI" id="CHEBI:456216"/>
        <dbReference type="EC" id="3.6.4.13"/>
    </reaction>
</comment>
<dbReference type="Pfam" id="PF04408">
    <property type="entry name" value="WHD_HA2"/>
    <property type="match status" value="1"/>
</dbReference>
<evidence type="ECO:0000256" key="5">
    <source>
        <dbReference type="ARBA" id="ARBA00022806"/>
    </source>
</evidence>
<dbReference type="GO" id="GO:0003724">
    <property type="term" value="F:RNA helicase activity"/>
    <property type="evidence" value="ECO:0007669"/>
    <property type="project" value="UniProtKB-EC"/>
</dbReference>
<accession>U6LZV2</accession>
<dbReference type="Gene3D" id="1.20.120.1080">
    <property type="match status" value="1"/>
</dbReference>
<dbReference type="Gene3D" id="3.40.50.300">
    <property type="entry name" value="P-loop containing nucleotide triphosphate hydrolases"/>
    <property type="match status" value="2"/>
</dbReference>
<evidence type="ECO:0000256" key="2">
    <source>
        <dbReference type="ARBA" id="ARBA00022664"/>
    </source>
</evidence>
<dbReference type="Pfam" id="PF00575">
    <property type="entry name" value="S1"/>
    <property type="match status" value="1"/>
</dbReference>
<dbReference type="PROSITE" id="PS00690">
    <property type="entry name" value="DEAH_ATP_HELICASE"/>
    <property type="match status" value="1"/>
</dbReference>
<dbReference type="SMART" id="SM00490">
    <property type="entry name" value="HELICc"/>
    <property type="match status" value="1"/>
</dbReference>
<dbReference type="FunFam" id="3.40.50.300:FF:000007">
    <property type="entry name" value="Pre-mRNA-splicing factor ATP-dependent RNA helicase"/>
    <property type="match status" value="1"/>
</dbReference>
<evidence type="ECO:0000256" key="7">
    <source>
        <dbReference type="ARBA" id="ARBA00023187"/>
    </source>
</evidence>
<dbReference type="VEuPathDB" id="ToxoDB:EMWEY_00009170"/>
<dbReference type="SUPFAM" id="SSF50249">
    <property type="entry name" value="Nucleic acid-binding proteins"/>
    <property type="match status" value="1"/>
</dbReference>
<dbReference type="SMART" id="SM00316">
    <property type="entry name" value="S1"/>
    <property type="match status" value="1"/>
</dbReference>
<dbReference type="InterPro" id="IPR012340">
    <property type="entry name" value="NA-bd_OB-fold"/>
</dbReference>
<keyword evidence="5" id="KW-0347">Helicase</keyword>